<gene>
    <name evidence="2" type="primary">Dper\GL24657</name>
    <name evidence="2" type="ORF">Dper_GL24657</name>
</gene>
<keyword evidence="3" id="KW-1185">Reference proteome</keyword>
<dbReference type="HOGENOM" id="CLU_618590_0_0_1"/>
<dbReference type="STRING" id="7234.B4H5W0"/>
<dbReference type="OrthoDB" id="28894at2759"/>
<feature type="region of interest" description="Disordered" evidence="1">
    <location>
        <begin position="1"/>
        <end position="24"/>
    </location>
</feature>
<evidence type="ECO:0000256" key="1">
    <source>
        <dbReference type="SAM" id="MobiDB-lite"/>
    </source>
</evidence>
<accession>B4H5W0</accession>
<name>B4H5W0_DROPE</name>
<organism evidence="3">
    <name type="scientific">Drosophila persimilis</name>
    <name type="common">Fruit fly</name>
    <dbReference type="NCBI Taxonomy" id="7234"/>
    <lineage>
        <taxon>Eukaryota</taxon>
        <taxon>Metazoa</taxon>
        <taxon>Ecdysozoa</taxon>
        <taxon>Arthropoda</taxon>
        <taxon>Hexapoda</taxon>
        <taxon>Insecta</taxon>
        <taxon>Pterygota</taxon>
        <taxon>Neoptera</taxon>
        <taxon>Endopterygota</taxon>
        <taxon>Diptera</taxon>
        <taxon>Brachycera</taxon>
        <taxon>Muscomorpha</taxon>
        <taxon>Ephydroidea</taxon>
        <taxon>Drosophilidae</taxon>
        <taxon>Drosophila</taxon>
        <taxon>Sophophora</taxon>
    </lineage>
</organism>
<feature type="region of interest" description="Disordered" evidence="1">
    <location>
        <begin position="165"/>
        <end position="187"/>
    </location>
</feature>
<dbReference type="Proteomes" id="UP000008744">
    <property type="component" value="Unassembled WGS sequence"/>
</dbReference>
<dbReference type="EMBL" id="CH479212">
    <property type="protein sequence ID" value="EDW33177.1"/>
    <property type="molecule type" value="Genomic_DNA"/>
</dbReference>
<evidence type="ECO:0000313" key="2">
    <source>
        <dbReference type="EMBL" id="EDW33177.1"/>
    </source>
</evidence>
<protein>
    <submittedName>
        <fullName evidence="2">GL24657</fullName>
    </submittedName>
</protein>
<sequence>MYSEVLKPKRTPPTAPASNALHDQDNVVCGSLQIKPNYVEIRHRDVQKTNSMPHHYQRRSGEDLPNKYEEYVAEKREQHQQAPPPVYPERKQSLPAVPPLYFPRKKPANLEEAINELEAIYKSLGLTEPQEPKAEVTPTMPEMMPETAAPPKMRVPTPSDFEKFALAHADEYDDEDSPTGEPDLVRDDVAYRNLQLANLQHRSSERQPPFGIPVGPIVPAPQSDYLHVEPIRVIKKKKSTSPDIVKDDLAVRALRKDPPGPKSSFHYPMQKKQRATRTQSANIYNLIHRDAAKPSGGDLRSYMELTKSIERAGSMSNLQAEATNDIPATLDLLRKLKAQDEEMEAVQKKAHAIPFRHPQSGRSHCPSARALEYQGRAPPGTACGRARKSLTPNPFLEDALNKIAQDAQASSIKLSHELPELRRKALDYSRPTPTECRATETQR</sequence>
<reference evidence="2 3" key="1">
    <citation type="journal article" date="2007" name="Nature">
        <title>Evolution of genes and genomes on the Drosophila phylogeny.</title>
        <authorList>
            <consortium name="Drosophila 12 Genomes Consortium"/>
            <person name="Clark A.G."/>
            <person name="Eisen M.B."/>
            <person name="Smith D.R."/>
            <person name="Bergman C.M."/>
            <person name="Oliver B."/>
            <person name="Markow T.A."/>
            <person name="Kaufman T.C."/>
            <person name="Kellis M."/>
            <person name="Gelbart W."/>
            <person name="Iyer V.N."/>
            <person name="Pollard D.A."/>
            <person name="Sackton T.B."/>
            <person name="Larracuente A.M."/>
            <person name="Singh N.D."/>
            <person name="Abad J.P."/>
            <person name="Abt D.N."/>
            <person name="Adryan B."/>
            <person name="Aguade M."/>
            <person name="Akashi H."/>
            <person name="Anderson W.W."/>
            <person name="Aquadro C.F."/>
            <person name="Ardell D.H."/>
            <person name="Arguello R."/>
            <person name="Artieri C.G."/>
            <person name="Barbash D.A."/>
            <person name="Barker D."/>
            <person name="Barsanti P."/>
            <person name="Batterham P."/>
            <person name="Batzoglou S."/>
            <person name="Begun D."/>
            <person name="Bhutkar A."/>
            <person name="Blanco E."/>
            <person name="Bosak S.A."/>
            <person name="Bradley R.K."/>
            <person name="Brand A.D."/>
            <person name="Brent M.R."/>
            <person name="Brooks A.N."/>
            <person name="Brown R.H."/>
            <person name="Butlin R.K."/>
            <person name="Caggese C."/>
            <person name="Calvi B.R."/>
            <person name="Bernardo de Carvalho A."/>
            <person name="Caspi A."/>
            <person name="Castrezana S."/>
            <person name="Celniker S.E."/>
            <person name="Chang J.L."/>
            <person name="Chapple C."/>
            <person name="Chatterji S."/>
            <person name="Chinwalla A."/>
            <person name="Civetta A."/>
            <person name="Clifton S.W."/>
            <person name="Comeron J.M."/>
            <person name="Costello J.C."/>
            <person name="Coyne J.A."/>
            <person name="Daub J."/>
            <person name="David R.G."/>
            <person name="Delcher A.L."/>
            <person name="Delehaunty K."/>
            <person name="Do C.B."/>
            <person name="Ebling H."/>
            <person name="Edwards K."/>
            <person name="Eickbush T."/>
            <person name="Evans J.D."/>
            <person name="Filipski A."/>
            <person name="Findeiss S."/>
            <person name="Freyhult E."/>
            <person name="Fulton L."/>
            <person name="Fulton R."/>
            <person name="Garcia A.C."/>
            <person name="Gardiner A."/>
            <person name="Garfield D.A."/>
            <person name="Garvin B.E."/>
            <person name="Gibson G."/>
            <person name="Gilbert D."/>
            <person name="Gnerre S."/>
            <person name="Godfrey J."/>
            <person name="Good R."/>
            <person name="Gotea V."/>
            <person name="Gravely B."/>
            <person name="Greenberg A.J."/>
            <person name="Griffiths-Jones S."/>
            <person name="Gross S."/>
            <person name="Guigo R."/>
            <person name="Gustafson E.A."/>
            <person name="Haerty W."/>
            <person name="Hahn M.W."/>
            <person name="Halligan D.L."/>
            <person name="Halpern A.L."/>
            <person name="Halter G.M."/>
            <person name="Han M.V."/>
            <person name="Heger A."/>
            <person name="Hillier L."/>
            <person name="Hinrichs A.S."/>
            <person name="Holmes I."/>
            <person name="Hoskins R.A."/>
            <person name="Hubisz M.J."/>
            <person name="Hultmark D."/>
            <person name="Huntley M.A."/>
            <person name="Jaffe D.B."/>
            <person name="Jagadeeshan S."/>
            <person name="Jeck W.R."/>
            <person name="Johnson J."/>
            <person name="Jones C.D."/>
            <person name="Jordan W.C."/>
            <person name="Karpen G.H."/>
            <person name="Kataoka E."/>
            <person name="Keightley P.D."/>
            <person name="Kheradpour P."/>
            <person name="Kirkness E.F."/>
            <person name="Koerich L.B."/>
            <person name="Kristiansen K."/>
            <person name="Kudrna D."/>
            <person name="Kulathinal R.J."/>
            <person name="Kumar S."/>
            <person name="Kwok R."/>
            <person name="Lander E."/>
            <person name="Langley C.H."/>
            <person name="Lapoint R."/>
            <person name="Lazzaro B.P."/>
            <person name="Lee S.J."/>
            <person name="Levesque L."/>
            <person name="Li R."/>
            <person name="Lin C.F."/>
            <person name="Lin M.F."/>
            <person name="Lindblad-Toh K."/>
            <person name="Llopart A."/>
            <person name="Long M."/>
            <person name="Low L."/>
            <person name="Lozovsky E."/>
            <person name="Lu J."/>
            <person name="Luo M."/>
            <person name="Machado C.A."/>
            <person name="Makalowski W."/>
            <person name="Marzo M."/>
            <person name="Matsuda M."/>
            <person name="Matzkin L."/>
            <person name="McAllister B."/>
            <person name="McBride C.S."/>
            <person name="McKernan B."/>
            <person name="McKernan K."/>
            <person name="Mendez-Lago M."/>
            <person name="Minx P."/>
            <person name="Mollenhauer M.U."/>
            <person name="Montooth K."/>
            <person name="Mount S.M."/>
            <person name="Mu X."/>
            <person name="Myers E."/>
            <person name="Negre B."/>
            <person name="Newfeld S."/>
            <person name="Nielsen R."/>
            <person name="Noor M.A."/>
            <person name="O'Grady P."/>
            <person name="Pachter L."/>
            <person name="Papaceit M."/>
            <person name="Parisi M.J."/>
            <person name="Parisi M."/>
            <person name="Parts L."/>
            <person name="Pedersen J.S."/>
            <person name="Pesole G."/>
            <person name="Phillippy A.M."/>
            <person name="Ponting C.P."/>
            <person name="Pop M."/>
            <person name="Porcelli D."/>
            <person name="Powell J.R."/>
            <person name="Prohaska S."/>
            <person name="Pruitt K."/>
            <person name="Puig M."/>
            <person name="Quesneville H."/>
            <person name="Ram K.R."/>
            <person name="Rand D."/>
            <person name="Rasmussen M.D."/>
            <person name="Reed L.K."/>
            <person name="Reenan R."/>
            <person name="Reily A."/>
            <person name="Remington K.A."/>
            <person name="Rieger T.T."/>
            <person name="Ritchie M.G."/>
            <person name="Robin C."/>
            <person name="Rogers Y.H."/>
            <person name="Rohde C."/>
            <person name="Rozas J."/>
            <person name="Rubenfield M.J."/>
            <person name="Ruiz A."/>
            <person name="Russo S."/>
            <person name="Salzberg S.L."/>
            <person name="Sanchez-Gracia A."/>
            <person name="Saranga D.J."/>
            <person name="Sato H."/>
            <person name="Schaeffer S.W."/>
            <person name="Schatz M.C."/>
            <person name="Schlenke T."/>
            <person name="Schwartz R."/>
            <person name="Segarra C."/>
            <person name="Singh R.S."/>
            <person name="Sirot L."/>
            <person name="Sirota M."/>
            <person name="Sisneros N.B."/>
            <person name="Smith C.D."/>
            <person name="Smith T.F."/>
            <person name="Spieth J."/>
            <person name="Stage D.E."/>
            <person name="Stark A."/>
            <person name="Stephan W."/>
            <person name="Strausberg R.L."/>
            <person name="Strempel S."/>
            <person name="Sturgill D."/>
            <person name="Sutton G."/>
            <person name="Sutton G.G."/>
            <person name="Tao W."/>
            <person name="Teichmann S."/>
            <person name="Tobari Y.N."/>
            <person name="Tomimura Y."/>
            <person name="Tsolas J.M."/>
            <person name="Valente V.L."/>
            <person name="Venter E."/>
            <person name="Venter J.C."/>
            <person name="Vicario S."/>
            <person name="Vieira F.G."/>
            <person name="Vilella A.J."/>
            <person name="Villasante A."/>
            <person name="Walenz B."/>
            <person name="Wang J."/>
            <person name="Wasserman M."/>
            <person name="Watts T."/>
            <person name="Wilson D."/>
            <person name="Wilson R.K."/>
            <person name="Wing R.A."/>
            <person name="Wolfner M.F."/>
            <person name="Wong A."/>
            <person name="Wong G.K."/>
            <person name="Wu C.I."/>
            <person name="Wu G."/>
            <person name="Yamamoto D."/>
            <person name="Yang H.P."/>
            <person name="Yang S.P."/>
            <person name="Yorke J.A."/>
            <person name="Yoshida K."/>
            <person name="Zdobnov E."/>
            <person name="Zhang P."/>
            <person name="Zhang Y."/>
            <person name="Zimin A.V."/>
            <person name="Baldwin J."/>
            <person name="Abdouelleil A."/>
            <person name="Abdulkadir J."/>
            <person name="Abebe A."/>
            <person name="Abera B."/>
            <person name="Abreu J."/>
            <person name="Acer S.C."/>
            <person name="Aftuck L."/>
            <person name="Alexander A."/>
            <person name="An P."/>
            <person name="Anderson E."/>
            <person name="Anderson S."/>
            <person name="Arachi H."/>
            <person name="Azer M."/>
            <person name="Bachantsang P."/>
            <person name="Barry A."/>
            <person name="Bayul T."/>
            <person name="Berlin A."/>
            <person name="Bessette D."/>
            <person name="Bloom T."/>
            <person name="Blye J."/>
            <person name="Boguslavskiy L."/>
            <person name="Bonnet C."/>
            <person name="Boukhgalter B."/>
            <person name="Bourzgui I."/>
            <person name="Brown A."/>
            <person name="Cahill P."/>
            <person name="Channer S."/>
            <person name="Cheshatsang Y."/>
            <person name="Chuda L."/>
            <person name="Citroen M."/>
            <person name="Collymore A."/>
            <person name="Cooke P."/>
            <person name="Costello M."/>
            <person name="D'Aco K."/>
            <person name="Daza R."/>
            <person name="De Haan G."/>
            <person name="DeGray S."/>
            <person name="DeMaso C."/>
            <person name="Dhargay N."/>
            <person name="Dooley K."/>
            <person name="Dooley E."/>
            <person name="Doricent M."/>
            <person name="Dorje P."/>
            <person name="Dorjee K."/>
            <person name="Dupes A."/>
            <person name="Elong R."/>
            <person name="Falk J."/>
            <person name="Farina A."/>
            <person name="Faro S."/>
            <person name="Ferguson D."/>
            <person name="Fisher S."/>
            <person name="Foley C.D."/>
            <person name="Franke A."/>
            <person name="Friedrich D."/>
            <person name="Gadbois L."/>
            <person name="Gearin G."/>
            <person name="Gearin C.R."/>
            <person name="Giannoukos G."/>
            <person name="Goode T."/>
            <person name="Graham J."/>
            <person name="Grandbois E."/>
            <person name="Grewal S."/>
            <person name="Gyaltsen K."/>
            <person name="Hafez N."/>
            <person name="Hagos B."/>
            <person name="Hall J."/>
            <person name="Henson C."/>
            <person name="Hollinger A."/>
            <person name="Honan T."/>
            <person name="Huard M.D."/>
            <person name="Hughes L."/>
            <person name="Hurhula B."/>
            <person name="Husby M.E."/>
            <person name="Kamat A."/>
            <person name="Kanga B."/>
            <person name="Kashin S."/>
            <person name="Khazanovich D."/>
            <person name="Kisner P."/>
            <person name="Lance K."/>
            <person name="Lara M."/>
            <person name="Lee W."/>
            <person name="Lennon N."/>
            <person name="Letendre F."/>
            <person name="LeVine R."/>
            <person name="Lipovsky A."/>
            <person name="Liu X."/>
            <person name="Liu J."/>
            <person name="Liu S."/>
            <person name="Lokyitsang T."/>
            <person name="Lokyitsang Y."/>
            <person name="Lubonja R."/>
            <person name="Lui A."/>
            <person name="MacDonald P."/>
            <person name="Magnisalis V."/>
            <person name="Maru K."/>
            <person name="Matthews C."/>
            <person name="McCusker W."/>
            <person name="McDonough S."/>
            <person name="Mehta T."/>
            <person name="Meldrim J."/>
            <person name="Meneus L."/>
            <person name="Mihai O."/>
            <person name="Mihalev A."/>
            <person name="Mihova T."/>
            <person name="Mittelman R."/>
            <person name="Mlenga V."/>
            <person name="Montmayeur A."/>
            <person name="Mulrain L."/>
            <person name="Navidi A."/>
            <person name="Naylor J."/>
            <person name="Negash T."/>
            <person name="Nguyen T."/>
            <person name="Nguyen N."/>
            <person name="Nicol R."/>
            <person name="Norbu C."/>
            <person name="Norbu N."/>
            <person name="Novod N."/>
            <person name="O'Neill B."/>
            <person name="Osman S."/>
            <person name="Markiewicz E."/>
            <person name="Oyono O.L."/>
            <person name="Patti C."/>
            <person name="Phunkhang P."/>
            <person name="Pierre F."/>
            <person name="Priest M."/>
            <person name="Raghuraman S."/>
            <person name="Rege F."/>
            <person name="Reyes R."/>
            <person name="Rise C."/>
            <person name="Rogov P."/>
            <person name="Ross K."/>
            <person name="Ryan E."/>
            <person name="Settipalli S."/>
            <person name="Shea T."/>
            <person name="Sherpa N."/>
            <person name="Shi L."/>
            <person name="Shih D."/>
            <person name="Sparrow T."/>
            <person name="Spaulding J."/>
            <person name="Stalker J."/>
            <person name="Stange-Thomann N."/>
            <person name="Stavropoulos S."/>
            <person name="Stone C."/>
            <person name="Strader C."/>
            <person name="Tesfaye S."/>
            <person name="Thomson T."/>
            <person name="Thoulutsang Y."/>
            <person name="Thoulutsang D."/>
            <person name="Topham K."/>
            <person name="Topping I."/>
            <person name="Tsamla T."/>
            <person name="Vassiliev H."/>
            <person name="Vo A."/>
            <person name="Wangchuk T."/>
            <person name="Wangdi T."/>
            <person name="Weiand M."/>
            <person name="Wilkinson J."/>
            <person name="Wilson A."/>
            <person name="Yadav S."/>
            <person name="Young G."/>
            <person name="Yu Q."/>
            <person name="Zembek L."/>
            <person name="Zhong D."/>
            <person name="Zimmer A."/>
            <person name="Zwirko Z."/>
            <person name="Jaffe D.B."/>
            <person name="Alvarez P."/>
            <person name="Brockman W."/>
            <person name="Butler J."/>
            <person name="Chin C."/>
            <person name="Gnerre S."/>
            <person name="Grabherr M."/>
            <person name="Kleber M."/>
            <person name="Mauceli E."/>
            <person name="MacCallum I."/>
        </authorList>
    </citation>
    <scope>NUCLEOTIDE SEQUENCE [LARGE SCALE GENOMIC DNA]</scope>
    <source>
        <strain evidence="3">MSH-3 / Tucson 14011-0111.49</strain>
    </source>
</reference>
<feature type="region of interest" description="Disordered" evidence="1">
    <location>
        <begin position="254"/>
        <end position="277"/>
    </location>
</feature>
<dbReference type="AlphaFoldDB" id="B4H5W0"/>
<proteinExistence type="predicted"/>
<dbReference type="eggNOG" id="ENOG502RZ6U">
    <property type="taxonomic scope" value="Eukaryota"/>
</dbReference>
<feature type="region of interest" description="Disordered" evidence="1">
    <location>
        <begin position="423"/>
        <end position="443"/>
    </location>
</feature>
<evidence type="ECO:0000313" key="3">
    <source>
        <dbReference type="Proteomes" id="UP000008744"/>
    </source>
</evidence>